<dbReference type="PROSITE" id="PS50003">
    <property type="entry name" value="PH_DOMAIN"/>
    <property type="match status" value="1"/>
</dbReference>
<evidence type="ECO:0000313" key="4">
    <source>
        <dbReference type="Proteomes" id="UP000285301"/>
    </source>
</evidence>
<accession>A0A3S3NFZ5</accession>
<protein>
    <submittedName>
        <fullName evidence="3">Ephexin-1-like protein</fullName>
    </submittedName>
</protein>
<name>A0A3S3NFZ5_9ACAR</name>
<sequence length="257" mass="30559">KLEKPYLTYCENHLKQEKTLIHLRQSNSMFSDYLKELENDSICQKLSFHSFLILPIQRVTRYVILIEAILSNAHFQSSEMINSCKETLYLAKRLAIRCNEAIKRDRSIIDLKFPKTMPKISLSNDSRELIRKGEAVQFYPTKQVLNYSKEKFLLLYRFSDIFLIASMKSQRVIDYCNISQVKMQKVCRNKEDILEDNIYILPDNLSVPSKYNFPAQLFILSNHESKLNTYTLNFNTEQERTEWIEVLTERNQWFILM</sequence>
<dbReference type="AlphaFoldDB" id="A0A3S3NFZ5"/>
<dbReference type="PANTHER" id="PTHR12845:SF5">
    <property type="entry name" value="EPHEXIN, ISOFORM D"/>
    <property type="match status" value="1"/>
</dbReference>
<comment type="caution">
    <text evidence="3">The sequence shown here is derived from an EMBL/GenBank/DDBJ whole genome shotgun (WGS) entry which is preliminary data.</text>
</comment>
<evidence type="ECO:0000259" key="2">
    <source>
        <dbReference type="PROSITE" id="PS50010"/>
    </source>
</evidence>
<feature type="non-terminal residue" evidence="3">
    <location>
        <position position="1"/>
    </location>
</feature>
<dbReference type="InterPro" id="IPR000219">
    <property type="entry name" value="DH_dom"/>
</dbReference>
<dbReference type="SUPFAM" id="SSF48065">
    <property type="entry name" value="DBL homology domain (DH-domain)"/>
    <property type="match status" value="1"/>
</dbReference>
<keyword evidence="4" id="KW-1185">Reference proteome</keyword>
<dbReference type="Pfam" id="PF00621">
    <property type="entry name" value="RhoGEF"/>
    <property type="match status" value="1"/>
</dbReference>
<organism evidence="3 4">
    <name type="scientific">Dinothrombium tinctorium</name>
    <dbReference type="NCBI Taxonomy" id="1965070"/>
    <lineage>
        <taxon>Eukaryota</taxon>
        <taxon>Metazoa</taxon>
        <taxon>Ecdysozoa</taxon>
        <taxon>Arthropoda</taxon>
        <taxon>Chelicerata</taxon>
        <taxon>Arachnida</taxon>
        <taxon>Acari</taxon>
        <taxon>Acariformes</taxon>
        <taxon>Trombidiformes</taxon>
        <taxon>Prostigmata</taxon>
        <taxon>Anystina</taxon>
        <taxon>Parasitengona</taxon>
        <taxon>Trombidioidea</taxon>
        <taxon>Trombidiidae</taxon>
        <taxon>Dinothrombium</taxon>
    </lineage>
</organism>
<dbReference type="STRING" id="1965070.A0A3S3NFZ5"/>
<dbReference type="GO" id="GO:0005085">
    <property type="term" value="F:guanyl-nucleotide exchange factor activity"/>
    <property type="evidence" value="ECO:0007669"/>
    <property type="project" value="InterPro"/>
</dbReference>
<dbReference type="InterPro" id="IPR001849">
    <property type="entry name" value="PH_domain"/>
</dbReference>
<dbReference type="Proteomes" id="UP000285301">
    <property type="component" value="Unassembled WGS sequence"/>
</dbReference>
<feature type="domain" description="PH" evidence="1">
    <location>
        <begin position="128"/>
        <end position="252"/>
    </location>
</feature>
<reference evidence="3 4" key="1">
    <citation type="journal article" date="2018" name="Gigascience">
        <title>Genomes of trombidid mites reveal novel predicted allergens and laterally-transferred genes associated with secondary metabolism.</title>
        <authorList>
            <person name="Dong X."/>
            <person name="Chaisiri K."/>
            <person name="Xia D."/>
            <person name="Armstrong S.D."/>
            <person name="Fang Y."/>
            <person name="Donnelly M.J."/>
            <person name="Kadowaki T."/>
            <person name="McGarry J.W."/>
            <person name="Darby A.C."/>
            <person name="Makepeace B.L."/>
        </authorList>
    </citation>
    <scope>NUCLEOTIDE SEQUENCE [LARGE SCALE GENOMIC DNA]</scope>
    <source>
        <strain evidence="3">UoL-WK</strain>
    </source>
</reference>
<dbReference type="OrthoDB" id="27593at2759"/>
<dbReference type="InterPro" id="IPR011993">
    <property type="entry name" value="PH-like_dom_sf"/>
</dbReference>
<dbReference type="InterPro" id="IPR035899">
    <property type="entry name" value="DBL_dom_sf"/>
</dbReference>
<dbReference type="PANTHER" id="PTHR12845">
    <property type="entry name" value="GUANINE NUCLEOTIDE EXCHANGE FACTOR"/>
    <property type="match status" value="1"/>
</dbReference>
<dbReference type="SUPFAM" id="SSF50729">
    <property type="entry name" value="PH domain-like"/>
    <property type="match status" value="1"/>
</dbReference>
<dbReference type="InterPro" id="IPR047271">
    <property type="entry name" value="Ephexin-like"/>
</dbReference>
<dbReference type="Gene3D" id="2.30.29.30">
    <property type="entry name" value="Pleckstrin-homology domain (PH domain)/Phosphotyrosine-binding domain (PTB)"/>
    <property type="match status" value="1"/>
</dbReference>
<gene>
    <name evidence="3" type="ORF">B4U79_19253</name>
</gene>
<dbReference type="EMBL" id="NCKU01020936">
    <property type="protein sequence ID" value="RWR98552.1"/>
    <property type="molecule type" value="Genomic_DNA"/>
</dbReference>
<dbReference type="Gene3D" id="1.20.900.10">
    <property type="entry name" value="Dbl homology (DH) domain"/>
    <property type="match status" value="1"/>
</dbReference>
<feature type="domain" description="DH" evidence="2">
    <location>
        <begin position="1"/>
        <end position="101"/>
    </location>
</feature>
<proteinExistence type="predicted"/>
<evidence type="ECO:0000259" key="1">
    <source>
        <dbReference type="PROSITE" id="PS50003"/>
    </source>
</evidence>
<evidence type="ECO:0000313" key="3">
    <source>
        <dbReference type="EMBL" id="RWR98552.1"/>
    </source>
</evidence>
<dbReference type="PROSITE" id="PS50010">
    <property type="entry name" value="DH_2"/>
    <property type="match status" value="1"/>
</dbReference>